<dbReference type="EMBL" id="JACJPW010000025">
    <property type="protein sequence ID" value="MBD2181766.1"/>
    <property type="molecule type" value="Genomic_DNA"/>
</dbReference>
<comment type="caution">
    <text evidence="2">The sequence shown here is derived from an EMBL/GenBank/DDBJ whole genome shotgun (WGS) entry which is preliminary data.</text>
</comment>
<dbReference type="Gene3D" id="3.10.450.50">
    <property type="match status" value="1"/>
</dbReference>
<organism evidence="2 3">
    <name type="scientific">Aerosakkonema funiforme FACHB-1375</name>
    <dbReference type="NCBI Taxonomy" id="2949571"/>
    <lineage>
        <taxon>Bacteria</taxon>
        <taxon>Bacillati</taxon>
        <taxon>Cyanobacteriota</taxon>
        <taxon>Cyanophyceae</taxon>
        <taxon>Oscillatoriophycideae</taxon>
        <taxon>Aerosakkonematales</taxon>
        <taxon>Aerosakkonemataceae</taxon>
        <taxon>Aerosakkonema</taxon>
    </lineage>
</organism>
<accession>A0A926VDF4</accession>
<sequence length="126" mass="14497">MTEEENLKIVQTIVQNYEEGKALTPSEEYLAKDIEWIVSGSIDDPLTGRYVGIEQVEQLFAIFNHIVDGGRHETKEYIVQGDKVVVCGEERIQFKNNGRNVQSSFVYVITLREGKIVQWRVIYGYP</sequence>
<protein>
    <submittedName>
        <fullName evidence="2">Nuclear transport factor 2 family protein</fullName>
    </submittedName>
</protein>
<feature type="domain" description="SnoaL-like" evidence="1">
    <location>
        <begin position="27"/>
        <end position="119"/>
    </location>
</feature>
<dbReference type="SUPFAM" id="SSF54427">
    <property type="entry name" value="NTF2-like"/>
    <property type="match status" value="1"/>
</dbReference>
<dbReference type="Proteomes" id="UP000641646">
    <property type="component" value="Unassembled WGS sequence"/>
</dbReference>
<dbReference type="PANTHER" id="PTHR41252:SF1">
    <property type="entry name" value="BLR2505 PROTEIN"/>
    <property type="match status" value="1"/>
</dbReference>
<dbReference type="InterPro" id="IPR032710">
    <property type="entry name" value="NTF2-like_dom_sf"/>
</dbReference>
<dbReference type="Pfam" id="PF12680">
    <property type="entry name" value="SnoaL_2"/>
    <property type="match status" value="1"/>
</dbReference>
<reference evidence="2" key="2">
    <citation type="submission" date="2020-08" db="EMBL/GenBank/DDBJ databases">
        <authorList>
            <person name="Chen M."/>
            <person name="Teng W."/>
            <person name="Zhao L."/>
            <person name="Hu C."/>
            <person name="Zhou Y."/>
            <person name="Han B."/>
            <person name="Song L."/>
            <person name="Shu W."/>
        </authorList>
    </citation>
    <scope>NUCLEOTIDE SEQUENCE</scope>
    <source>
        <strain evidence="2">FACHB-1375</strain>
    </source>
</reference>
<evidence type="ECO:0000313" key="3">
    <source>
        <dbReference type="Proteomes" id="UP000641646"/>
    </source>
</evidence>
<dbReference type="InterPro" id="IPR037401">
    <property type="entry name" value="SnoaL-like"/>
</dbReference>
<keyword evidence="3" id="KW-1185">Reference proteome</keyword>
<reference evidence="2" key="1">
    <citation type="journal article" date="2015" name="ISME J.">
        <title>Draft Genome Sequence of Streptomyces incarnatus NRRL8089, which Produces the Nucleoside Antibiotic Sinefungin.</title>
        <authorList>
            <person name="Oshima K."/>
            <person name="Hattori M."/>
            <person name="Shimizu H."/>
            <person name="Fukuda K."/>
            <person name="Nemoto M."/>
            <person name="Inagaki K."/>
            <person name="Tamura T."/>
        </authorList>
    </citation>
    <scope>NUCLEOTIDE SEQUENCE</scope>
    <source>
        <strain evidence="2">FACHB-1375</strain>
    </source>
</reference>
<dbReference type="RefSeq" id="WP_190464576.1">
    <property type="nucleotide sequence ID" value="NZ_JACJPW010000025.1"/>
</dbReference>
<evidence type="ECO:0000313" key="2">
    <source>
        <dbReference type="EMBL" id="MBD2181766.1"/>
    </source>
</evidence>
<proteinExistence type="predicted"/>
<gene>
    <name evidence="2" type="ORF">H6G03_11720</name>
</gene>
<dbReference type="AlphaFoldDB" id="A0A926VDF4"/>
<name>A0A926VDF4_9CYAN</name>
<evidence type="ECO:0000259" key="1">
    <source>
        <dbReference type="Pfam" id="PF12680"/>
    </source>
</evidence>
<dbReference type="PANTHER" id="PTHR41252">
    <property type="entry name" value="BLR2505 PROTEIN"/>
    <property type="match status" value="1"/>
</dbReference>